<comment type="pathway">
    <text evidence="3">Amino-acid degradation; L-valine degradation.</text>
</comment>
<evidence type="ECO:0000256" key="9">
    <source>
        <dbReference type="ARBA" id="ARBA00023128"/>
    </source>
</evidence>
<evidence type="ECO:0000256" key="6">
    <source>
        <dbReference type="ARBA" id="ARBA00016714"/>
    </source>
</evidence>
<feature type="domain" description="Enoyl-CoA hydratase/isomerase" evidence="12">
    <location>
        <begin position="65"/>
        <end position="397"/>
    </location>
</feature>
<evidence type="ECO:0000256" key="7">
    <source>
        <dbReference type="ARBA" id="ARBA00022456"/>
    </source>
</evidence>
<evidence type="ECO:0000313" key="14">
    <source>
        <dbReference type="Proteomes" id="UP001201812"/>
    </source>
</evidence>
<evidence type="ECO:0000256" key="3">
    <source>
        <dbReference type="ARBA" id="ARBA00005109"/>
    </source>
</evidence>
<dbReference type="InterPro" id="IPR029045">
    <property type="entry name" value="ClpP/crotonase-like_dom_sf"/>
</dbReference>
<dbReference type="AlphaFoldDB" id="A0AAD4R203"/>
<protein>
    <recommendedName>
        <fullName evidence="6">3-hydroxyisobutyryl-CoA hydrolase, mitochondrial</fullName>
        <ecNumber evidence="5">3.1.2.4</ecNumber>
    </recommendedName>
    <alternativeName>
        <fullName evidence="11">3-hydroxyisobutyryl-coenzyme A hydrolase</fullName>
    </alternativeName>
</protein>
<evidence type="ECO:0000256" key="4">
    <source>
        <dbReference type="ARBA" id="ARBA00005254"/>
    </source>
</evidence>
<proteinExistence type="inferred from homology"/>
<dbReference type="FunFam" id="3.90.226.10:FF:000026">
    <property type="entry name" value="3-hydroxyisobutyryl-CoA hydrolase, mitochondrial"/>
    <property type="match status" value="1"/>
</dbReference>
<dbReference type="InterPro" id="IPR032259">
    <property type="entry name" value="HIBYL-CoA-H"/>
</dbReference>
<evidence type="ECO:0000256" key="5">
    <source>
        <dbReference type="ARBA" id="ARBA00011915"/>
    </source>
</evidence>
<dbReference type="GO" id="GO:0005739">
    <property type="term" value="C:mitochondrion"/>
    <property type="evidence" value="ECO:0007669"/>
    <property type="project" value="UniProtKB-SubCell"/>
</dbReference>
<evidence type="ECO:0000313" key="13">
    <source>
        <dbReference type="EMBL" id="KAI1704648.1"/>
    </source>
</evidence>
<evidence type="ECO:0000259" key="12">
    <source>
        <dbReference type="Pfam" id="PF16113"/>
    </source>
</evidence>
<dbReference type="EC" id="3.1.2.4" evidence="5"/>
<evidence type="ECO:0000256" key="11">
    <source>
        <dbReference type="ARBA" id="ARBA00031181"/>
    </source>
</evidence>
<dbReference type="Gene3D" id="3.90.226.10">
    <property type="entry name" value="2-enoyl-CoA Hydratase, Chain A, domain 1"/>
    <property type="match status" value="1"/>
</dbReference>
<keyword evidence="7" id="KW-0101">Branched-chain amino acid catabolism</keyword>
<comment type="similarity">
    <text evidence="4">Belongs to the enoyl-CoA hydratase/isomerase family.</text>
</comment>
<keyword evidence="8" id="KW-0378">Hydrolase</keyword>
<dbReference type="PANTHER" id="PTHR43176">
    <property type="entry name" value="3-HYDROXYISOBUTYRYL-COA HYDROLASE-RELATED"/>
    <property type="match status" value="1"/>
</dbReference>
<comment type="catalytic activity">
    <reaction evidence="1">
        <text>3-hydroxy-2-methylpropanoyl-CoA + H2O = 3-hydroxy-2-methylpropanoate + CoA + H(+)</text>
        <dbReference type="Rhea" id="RHEA:20888"/>
        <dbReference type="ChEBI" id="CHEBI:11805"/>
        <dbReference type="ChEBI" id="CHEBI:15377"/>
        <dbReference type="ChEBI" id="CHEBI:15378"/>
        <dbReference type="ChEBI" id="CHEBI:57287"/>
        <dbReference type="ChEBI" id="CHEBI:57340"/>
        <dbReference type="EC" id="3.1.2.4"/>
    </reaction>
</comment>
<dbReference type="PANTHER" id="PTHR43176:SF3">
    <property type="entry name" value="3-HYDROXYISOBUTYRYL-COA HYDROLASE, MITOCHONDRIAL"/>
    <property type="match status" value="1"/>
</dbReference>
<accession>A0AAD4R203</accession>
<evidence type="ECO:0000256" key="8">
    <source>
        <dbReference type="ARBA" id="ARBA00022801"/>
    </source>
</evidence>
<dbReference type="EMBL" id="JAKKPZ010000065">
    <property type="protein sequence ID" value="KAI1704648.1"/>
    <property type="molecule type" value="Genomic_DNA"/>
</dbReference>
<keyword evidence="9" id="KW-0496">Mitochondrion</keyword>
<dbReference type="NCBIfam" id="NF004127">
    <property type="entry name" value="PRK05617.1"/>
    <property type="match status" value="1"/>
</dbReference>
<dbReference type="Proteomes" id="UP001201812">
    <property type="component" value="Unassembled WGS sequence"/>
</dbReference>
<dbReference type="GO" id="GO:0006574">
    <property type="term" value="P:L-valine catabolic process"/>
    <property type="evidence" value="ECO:0007669"/>
    <property type="project" value="TreeGrafter"/>
</dbReference>
<keyword evidence="14" id="KW-1185">Reference proteome</keyword>
<comment type="subcellular location">
    <subcellularLocation>
        <location evidence="2">Mitochondrion</location>
    </subcellularLocation>
</comment>
<organism evidence="13 14">
    <name type="scientific">Ditylenchus destructor</name>
    <dbReference type="NCBI Taxonomy" id="166010"/>
    <lineage>
        <taxon>Eukaryota</taxon>
        <taxon>Metazoa</taxon>
        <taxon>Ecdysozoa</taxon>
        <taxon>Nematoda</taxon>
        <taxon>Chromadorea</taxon>
        <taxon>Rhabditida</taxon>
        <taxon>Tylenchina</taxon>
        <taxon>Tylenchomorpha</taxon>
        <taxon>Sphaerularioidea</taxon>
        <taxon>Anguinidae</taxon>
        <taxon>Anguininae</taxon>
        <taxon>Ditylenchus</taxon>
    </lineage>
</organism>
<comment type="caution">
    <text evidence="13">The sequence shown here is derived from an EMBL/GenBank/DDBJ whole genome shotgun (WGS) entry which is preliminary data.</text>
</comment>
<dbReference type="CDD" id="cd06558">
    <property type="entry name" value="crotonase-like"/>
    <property type="match status" value="1"/>
</dbReference>
<dbReference type="InterPro" id="IPR045004">
    <property type="entry name" value="ECH_dom"/>
</dbReference>
<comment type="function">
    <text evidence="10">Hydrolyzes 3-hydroxyisobutyryl-CoA (HIBYL-CoA), a saline catabolite. Has high activity toward isobutyryl-CoA. Could be an isobutyryl-CoA dehydrogenase that functions in valine catabolism. Also hydrolyzes 3-hydroxypropanoyl-CoA.</text>
</comment>
<sequence length="409" mass="45883">MERAIWAVSISASPQNDMTLPSIVGSFRQSTLILSLKRASSRCASTATAQMSEEVIVEKVGNKKLLTLNRPKALNALNLPMIRHITSELKDINSGKDPAELVILRGAGEKAFCAGGDVVAVSDSYKNGTDVCKDFFKEEYKLNQLIGTLKVPFIAVIDGITMGGGCGLSINGRFRVATERTLLAMPETALGLFPDVGGTYFLSRLKNRLGMFLALTGYRLKGSDVFHSGMATNYIPSEDVDKLVNTLLDLPKEQCTEATVDEHLDRFQEESCKRNEIPAFTLDEHICDIKKCFNGESVEQIFDNLKNEDKEFCTKRLQDLQKMSPTSLKVAFHQLKIGPSLKFADVFPIEYRLTQRFLQEHDFHEGVRAILKDKDRNPKWKPSSIQEVTKEKVDWYFSPFKNPDDELKL</sequence>
<name>A0AAD4R203_9BILA</name>
<reference evidence="13" key="1">
    <citation type="submission" date="2022-01" db="EMBL/GenBank/DDBJ databases">
        <title>Genome Sequence Resource for Two Populations of Ditylenchus destructor, the Migratory Endoparasitic Phytonematode.</title>
        <authorList>
            <person name="Zhang H."/>
            <person name="Lin R."/>
            <person name="Xie B."/>
        </authorList>
    </citation>
    <scope>NUCLEOTIDE SEQUENCE</scope>
    <source>
        <strain evidence="13">BazhouSP</strain>
    </source>
</reference>
<dbReference type="Pfam" id="PF16113">
    <property type="entry name" value="ECH_2"/>
    <property type="match status" value="1"/>
</dbReference>
<gene>
    <name evidence="13" type="ORF">DdX_14147</name>
</gene>
<evidence type="ECO:0000256" key="10">
    <source>
        <dbReference type="ARBA" id="ARBA00024871"/>
    </source>
</evidence>
<dbReference type="GO" id="GO:0003860">
    <property type="term" value="F:3-hydroxyisobutyryl-CoA hydrolase activity"/>
    <property type="evidence" value="ECO:0007669"/>
    <property type="project" value="UniProtKB-EC"/>
</dbReference>
<evidence type="ECO:0000256" key="1">
    <source>
        <dbReference type="ARBA" id="ARBA00001709"/>
    </source>
</evidence>
<dbReference type="SUPFAM" id="SSF52096">
    <property type="entry name" value="ClpP/crotonase"/>
    <property type="match status" value="1"/>
</dbReference>
<evidence type="ECO:0000256" key="2">
    <source>
        <dbReference type="ARBA" id="ARBA00004173"/>
    </source>
</evidence>